<gene>
    <name evidence="2" type="ORF">AB1207_07510</name>
</gene>
<comment type="caution">
    <text evidence="2">The sequence shown here is derived from an EMBL/GenBank/DDBJ whole genome shotgun (WGS) entry which is preliminary data.</text>
</comment>
<protein>
    <submittedName>
        <fullName evidence="2">Uncharacterized protein</fullName>
    </submittedName>
</protein>
<dbReference type="EMBL" id="JBFNQN010000004">
    <property type="protein sequence ID" value="MEW9264589.1"/>
    <property type="molecule type" value="Genomic_DNA"/>
</dbReference>
<keyword evidence="3" id="KW-1185">Reference proteome</keyword>
<dbReference type="Proteomes" id="UP001555826">
    <property type="component" value="Unassembled WGS sequence"/>
</dbReference>
<evidence type="ECO:0000313" key="3">
    <source>
        <dbReference type="Proteomes" id="UP001555826"/>
    </source>
</evidence>
<name>A0ABV3P4P4_9ACTN</name>
<proteinExistence type="predicted"/>
<organism evidence="2 3">
    <name type="scientific">Kineococcus endophyticus</name>
    <dbReference type="NCBI Taxonomy" id="1181883"/>
    <lineage>
        <taxon>Bacteria</taxon>
        <taxon>Bacillati</taxon>
        <taxon>Actinomycetota</taxon>
        <taxon>Actinomycetes</taxon>
        <taxon>Kineosporiales</taxon>
        <taxon>Kineosporiaceae</taxon>
        <taxon>Kineococcus</taxon>
    </lineage>
</organism>
<evidence type="ECO:0000256" key="1">
    <source>
        <dbReference type="SAM" id="MobiDB-lite"/>
    </source>
</evidence>
<dbReference type="RefSeq" id="WP_367637338.1">
    <property type="nucleotide sequence ID" value="NZ_JBFNQN010000004.1"/>
</dbReference>
<reference evidence="2 3" key="1">
    <citation type="submission" date="2024-07" db="EMBL/GenBank/DDBJ databases">
        <authorList>
            <person name="Thanompreechachai J."/>
            <person name="Duangmal K."/>
        </authorList>
    </citation>
    <scope>NUCLEOTIDE SEQUENCE [LARGE SCALE GENOMIC DNA]</scope>
    <source>
        <strain evidence="2 3">KCTC 19886</strain>
    </source>
</reference>
<sequence>MKTAASGSWVPDEGGSRLPAGEAHAWEPGRNATVCGVPLHRAGLARFPHVEFSDLDALTGGSGDRVRWACPRCLAATGGRRAGRRWARTDPRP</sequence>
<accession>A0ABV3P4P4</accession>
<feature type="region of interest" description="Disordered" evidence="1">
    <location>
        <begin position="1"/>
        <end position="27"/>
    </location>
</feature>
<evidence type="ECO:0000313" key="2">
    <source>
        <dbReference type="EMBL" id="MEW9264589.1"/>
    </source>
</evidence>